<dbReference type="Proteomes" id="UP001174908">
    <property type="component" value="Unassembled WGS sequence"/>
</dbReference>
<dbReference type="Pfam" id="PF16747">
    <property type="entry name" value="Adhesin_E"/>
    <property type="match status" value="1"/>
</dbReference>
<proteinExistence type="predicted"/>
<evidence type="ECO:0000313" key="3">
    <source>
        <dbReference type="Proteomes" id="UP001174908"/>
    </source>
</evidence>
<dbReference type="RefSeq" id="WP_286658501.1">
    <property type="nucleotide sequence ID" value="NZ_JASZYV010000001.1"/>
</dbReference>
<name>A0ABT7N622_9BURK</name>
<protein>
    <recommendedName>
        <fullName evidence="1">Surface-adhesin protein E-like domain-containing protein</fullName>
    </recommendedName>
</protein>
<sequence>MIAASVAPVGAQTKEAPPAPAWFTVAGDAFKPQAETVQVDLSAIQLDGDSKTLNLRVNRANERQNWEGEPYRSYLAQVRVDCRANRAHYLQVDFYRRPLWEGEVQTRRDYRAKPPPMEFKGMEPNPTERIIRAACRAAA</sequence>
<reference evidence="2" key="1">
    <citation type="submission" date="2023-06" db="EMBL/GenBank/DDBJ databases">
        <authorList>
            <person name="Jiang Y."/>
            <person name="Liu Q."/>
        </authorList>
    </citation>
    <scope>NUCLEOTIDE SEQUENCE</scope>
    <source>
        <strain evidence="2">CGMCC 1.12089</strain>
    </source>
</reference>
<dbReference type="EMBL" id="JASZYV010000001">
    <property type="protein sequence ID" value="MDM0043388.1"/>
    <property type="molecule type" value="Genomic_DNA"/>
</dbReference>
<feature type="domain" description="Surface-adhesin protein E-like" evidence="1">
    <location>
        <begin position="25"/>
        <end position="136"/>
    </location>
</feature>
<accession>A0ABT7N622</accession>
<evidence type="ECO:0000259" key="1">
    <source>
        <dbReference type="Pfam" id="PF16747"/>
    </source>
</evidence>
<organism evidence="2 3">
    <name type="scientific">Variovorax dokdonensis</name>
    <dbReference type="NCBI Taxonomy" id="344883"/>
    <lineage>
        <taxon>Bacteria</taxon>
        <taxon>Pseudomonadati</taxon>
        <taxon>Pseudomonadota</taxon>
        <taxon>Betaproteobacteria</taxon>
        <taxon>Burkholderiales</taxon>
        <taxon>Comamonadaceae</taxon>
        <taxon>Variovorax</taxon>
    </lineage>
</organism>
<gene>
    <name evidence="2" type="ORF">QTH91_02740</name>
</gene>
<comment type="caution">
    <text evidence="2">The sequence shown here is derived from an EMBL/GenBank/DDBJ whole genome shotgun (WGS) entry which is preliminary data.</text>
</comment>
<keyword evidence="3" id="KW-1185">Reference proteome</keyword>
<evidence type="ECO:0000313" key="2">
    <source>
        <dbReference type="EMBL" id="MDM0043388.1"/>
    </source>
</evidence>
<dbReference type="InterPro" id="IPR031939">
    <property type="entry name" value="Adhesin_E-like"/>
</dbReference>